<comment type="caution">
    <text evidence="4">The sequence shown here is derived from an EMBL/GenBank/DDBJ whole genome shotgun (WGS) entry which is preliminary data.</text>
</comment>
<feature type="compositionally biased region" description="Low complexity" evidence="1">
    <location>
        <begin position="572"/>
        <end position="614"/>
    </location>
</feature>
<dbReference type="Proteomes" id="UP000278962">
    <property type="component" value="Unassembled WGS sequence"/>
</dbReference>
<dbReference type="RefSeq" id="WP_121247202.1">
    <property type="nucleotide sequence ID" value="NZ_RBIL01000001.1"/>
</dbReference>
<evidence type="ECO:0000313" key="5">
    <source>
        <dbReference type="Proteomes" id="UP000278962"/>
    </source>
</evidence>
<feature type="chain" id="PRO_5025011426" description="TrbL/VirB6 plasmid conjugal transfer protein" evidence="3">
    <location>
        <begin position="30"/>
        <end position="643"/>
    </location>
</feature>
<evidence type="ECO:0000256" key="2">
    <source>
        <dbReference type="SAM" id="Phobius"/>
    </source>
</evidence>
<dbReference type="AlphaFoldDB" id="A0A660L676"/>
<feature type="transmembrane region" description="Helical" evidence="2">
    <location>
        <begin position="99"/>
        <end position="125"/>
    </location>
</feature>
<feature type="transmembrane region" description="Helical" evidence="2">
    <location>
        <begin position="180"/>
        <end position="208"/>
    </location>
</feature>
<feature type="compositionally biased region" description="Low complexity" evidence="1">
    <location>
        <begin position="492"/>
        <end position="510"/>
    </location>
</feature>
<evidence type="ECO:0000256" key="3">
    <source>
        <dbReference type="SAM" id="SignalP"/>
    </source>
</evidence>
<proteinExistence type="predicted"/>
<feature type="compositionally biased region" description="Low complexity" evidence="1">
    <location>
        <begin position="440"/>
        <end position="451"/>
    </location>
</feature>
<evidence type="ECO:0000256" key="1">
    <source>
        <dbReference type="SAM" id="MobiDB-lite"/>
    </source>
</evidence>
<feature type="transmembrane region" description="Helical" evidence="2">
    <location>
        <begin position="215"/>
        <end position="238"/>
    </location>
</feature>
<name>A0A660L676_9ACTN</name>
<evidence type="ECO:0000313" key="4">
    <source>
        <dbReference type="EMBL" id="RKQ90497.1"/>
    </source>
</evidence>
<keyword evidence="2" id="KW-0472">Membrane</keyword>
<keyword evidence="3" id="KW-0732">Signal</keyword>
<gene>
    <name evidence="4" type="ORF">C8N24_0302</name>
</gene>
<accession>A0A660L676</accession>
<keyword evidence="2" id="KW-0812">Transmembrane</keyword>
<evidence type="ECO:0008006" key="6">
    <source>
        <dbReference type="Google" id="ProtNLM"/>
    </source>
</evidence>
<organism evidence="4 5">
    <name type="scientific">Solirubrobacter pauli</name>
    <dbReference type="NCBI Taxonomy" id="166793"/>
    <lineage>
        <taxon>Bacteria</taxon>
        <taxon>Bacillati</taxon>
        <taxon>Actinomycetota</taxon>
        <taxon>Thermoleophilia</taxon>
        <taxon>Solirubrobacterales</taxon>
        <taxon>Solirubrobacteraceae</taxon>
        <taxon>Solirubrobacter</taxon>
    </lineage>
</organism>
<feature type="region of interest" description="Disordered" evidence="1">
    <location>
        <begin position="430"/>
        <end position="451"/>
    </location>
</feature>
<protein>
    <recommendedName>
        <fullName evidence="6">TrbL/VirB6 plasmid conjugal transfer protein</fullName>
    </recommendedName>
</protein>
<dbReference type="EMBL" id="RBIL01000001">
    <property type="protein sequence ID" value="RKQ90497.1"/>
    <property type="molecule type" value="Genomic_DNA"/>
</dbReference>
<feature type="transmembrane region" description="Helical" evidence="2">
    <location>
        <begin position="250"/>
        <end position="272"/>
    </location>
</feature>
<feature type="compositionally biased region" description="Low complexity" evidence="1">
    <location>
        <begin position="534"/>
        <end position="547"/>
    </location>
</feature>
<feature type="region of interest" description="Disordered" evidence="1">
    <location>
        <begin position="470"/>
        <end position="643"/>
    </location>
</feature>
<sequence>MTRAQLTRCALLVSAFAVAGLVGPAAALAATPSAPPPVFGLFGVDISDLVGDVVKGVFDVLVPDFASKWATQLVAWMVAVPDVSNTKTFPELNAFQQQLLAVGFGLVGIGFVAAALQYLAAGITGRMNAVDAFQRSAVACGMLVFYPKLMGLATVGTNLLTDAIVTAPRITKGIDTMLGAAFVLAVATGGFSVGMAVGAAAACLWFLAGIFVMKIAITAAMAILLLSGGIVLGLHAFAPLSWLPRLWSSVLVAVHAIPIAWALIFAAAALLTSDSLIFNQGLGASLEAAVKPFVAVACLYLAYKAPAFLLAAARTMGVNMTGLAPAMGGGRGGGGGGGGGRIPGVGAAAGAGGPGGNVARRALQTHGDRMRGLRAAIGARSAAPAARVRQAVSQSASSATSAAKRAAAPVAVNAAAALGPADGSARARALSTASNGAKKTGTAVRGAAQGAATGARAVRSANDWWRTQLPQKGAQLRNGIPGTPATSASRQGDGAAAAPGSSDASASARRPASREKTSDVTRTANGNGSRDGAPRTQAPAARTPRTPSGAGAGARPAVPTGPSGSKPANGKAATAPSTSAPGPVVSAGSASGAANNASAARAKPSGVAAAATKAAADKPGKPKPPPAAQTTSDRPTPRPPRSN</sequence>
<reference evidence="4 5" key="1">
    <citation type="submission" date="2018-10" db="EMBL/GenBank/DDBJ databases">
        <title>Genomic Encyclopedia of Archaeal and Bacterial Type Strains, Phase II (KMG-II): from individual species to whole genera.</title>
        <authorList>
            <person name="Goeker M."/>
        </authorList>
    </citation>
    <scope>NUCLEOTIDE SEQUENCE [LARGE SCALE GENOMIC DNA]</scope>
    <source>
        <strain evidence="4 5">DSM 14954</strain>
    </source>
</reference>
<keyword evidence="2" id="KW-1133">Transmembrane helix</keyword>
<keyword evidence="5" id="KW-1185">Reference proteome</keyword>
<feature type="signal peptide" evidence="3">
    <location>
        <begin position="1"/>
        <end position="29"/>
    </location>
</feature>